<evidence type="ECO:0000313" key="1">
    <source>
        <dbReference type="EMBL" id="MFM0107348.1"/>
    </source>
</evidence>
<accession>A0ACC7NJZ6</accession>
<proteinExistence type="predicted"/>
<protein>
    <submittedName>
        <fullName evidence="1">Uncharacterized protein</fullName>
    </submittedName>
</protein>
<dbReference type="EMBL" id="JAQQDW010000078">
    <property type="protein sequence ID" value="MFM0107348.1"/>
    <property type="molecule type" value="Genomic_DNA"/>
</dbReference>
<organism evidence="1 2">
    <name type="scientific">Paraburkholderia rhynchosiae</name>
    <dbReference type="NCBI Taxonomy" id="487049"/>
    <lineage>
        <taxon>Bacteria</taxon>
        <taxon>Pseudomonadati</taxon>
        <taxon>Pseudomonadota</taxon>
        <taxon>Betaproteobacteria</taxon>
        <taxon>Burkholderiales</taxon>
        <taxon>Burkholderiaceae</taxon>
        <taxon>Paraburkholderia</taxon>
    </lineage>
</organism>
<dbReference type="Proteomes" id="UP001629235">
    <property type="component" value="Unassembled WGS sequence"/>
</dbReference>
<keyword evidence="2" id="KW-1185">Reference proteome</keyword>
<reference evidence="1 2" key="1">
    <citation type="journal article" date="2024" name="Chem. Sci.">
        <title>Discovery of megapolipeptins by genome mining of a Burkholderiales bacteria collection.</title>
        <authorList>
            <person name="Paulo B.S."/>
            <person name="Recchia M.J.J."/>
            <person name="Lee S."/>
            <person name="Fergusson C.H."/>
            <person name="Romanowski S.B."/>
            <person name="Hernandez A."/>
            <person name="Krull N."/>
            <person name="Liu D.Y."/>
            <person name="Cavanagh H."/>
            <person name="Bos A."/>
            <person name="Gray C.A."/>
            <person name="Murphy B.T."/>
            <person name="Linington R.G."/>
            <person name="Eustaquio A.S."/>
        </authorList>
    </citation>
    <scope>NUCLEOTIDE SEQUENCE [LARGE SCALE GENOMIC DNA]</scope>
    <source>
        <strain evidence="1 2">RL18-126-BIB-B</strain>
    </source>
</reference>
<name>A0ACC7NJZ6_9BURK</name>
<evidence type="ECO:0000313" key="2">
    <source>
        <dbReference type="Proteomes" id="UP001629235"/>
    </source>
</evidence>
<comment type="caution">
    <text evidence="1">The sequence shown here is derived from an EMBL/GenBank/DDBJ whole genome shotgun (WGS) entry which is preliminary data.</text>
</comment>
<sequence length="101" mass="11518">MHFNVEIVFDQRVMMGDTQRRSVTPCLFTVNPIARQKPRFVRSSTRSPDRNVRRSCSCLLQRCDGRLRGCEHIEAVNEAAHARQGSMFGNDDQIEPGIEIA</sequence>
<gene>
    <name evidence="1" type="ORF">PQR01_28675</name>
</gene>